<organism evidence="9 10">
    <name type="scientific">Phytohabitans houttuyneae</name>
    <dbReference type="NCBI Taxonomy" id="1076126"/>
    <lineage>
        <taxon>Bacteria</taxon>
        <taxon>Bacillati</taxon>
        <taxon>Actinomycetota</taxon>
        <taxon>Actinomycetes</taxon>
        <taxon>Micromonosporales</taxon>
        <taxon>Micromonosporaceae</taxon>
    </lineage>
</organism>
<dbReference type="RefSeq" id="WP_173056844.1">
    <property type="nucleotide sequence ID" value="NZ_BAABGO010000001.1"/>
</dbReference>
<evidence type="ECO:0000259" key="8">
    <source>
        <dbReference type="PROSITE" id="PS50850"/>
    </source>
</evidence>
<feature type="transmembrane region" description="Helical" evidence="7">
    <location>
        <begin position="253"/>
        <end position="272"/>
    </location>
</feature>
<dbReference type="PANTHER" id="PTHR43266:SF2">
    <property type="entry name" value="MAJOR FACILITATOR SUPERFAMILY (MFS) PROFILE DOMAIN-CONTAINING PROTEIN"/>
    <property type="match status" value="1"/>
</dbReference>
<accession>A0A6V8KAS5</accession>
<sequence>MSFTSAEQARSRWGDVYLAAAARGISTCGDFLAATALALALQSAGAGGLAVSGLMLAAVLPLVLLAPLTGRLADRVDSRTLLVFAGAAQAAICVALAYADGTTLVIALVALLACGLAVTQPTLAALLPEMVRRDDLPRAMAVNQTAGAVGVLVGPALAGLLVGAFGTTVPLLIDGASYLALVAAGLLVRTRRNAASNAKPAAAGEARAAWRLRQDPMVLAVTAAVAATVAGVGAVSVVQIFFVRETLDGSTTAFGLVEATWMAGMLAGAWLLTRPARRAADDGALVNGLVLMLGLCCAAVLAGAAVPAIGWLVPLWLAGGVLNGGLNVFLAMVMARRVPAEARGRAFAAQGAAIQGAGMIGYLAGGLLLESFAPRPLIAGCGLAGLLVVALVAVPVTRAVTRERKGRRERGARAAWATSAASA</sequence>
<feature type="transmembrane region" description="Helical" evidence="7">
    <location>
        <begin position="347"/>
        <end position="365"/>
    </location>
</feature>
<dbReference type="InterPro" id="IPR010290">
    <property type="entry name" value="TM_effector"/>
</dbReference>
<dbReference type="InterPro" id="IPR036259">
    <property type="entry name" value="MFS_trans_sf"/>
</dbReference>
<dbReference type="InterPro" id="IPR020846">
    <property type="entry name" value="MFS_dom"/>
</dbReference>
<feature type="transmembrane region" description="Helical" evidence="7">
    <location>
        <begin position="80"/>
        <end position="99"/>
    </location>
</feature>
<dbReference type="SUPFAM" id="SSF103473">
    <property type="entry name" value="MFS general substrate transporter"/>
    <property type="match status" value="1"/>
</dbReference>
<comment type="subcellular location">
    <subcellularLocation>
        <location evidence="1">Cell membrane</location>
        <topology evidence="1">Multi-pass membrane protein</topology>
    </subcellularLocation>
</comment>
<dbReference type="AlphaFoldDB" id="A0A6V8KAS5"/>
<keyword evidence="5 7" id="KW-1133">Transmembrane helix</keyword>
<feature type="transmembrane region" description="Helical" evidence="7">
    <location>
        <begin position="47"/>
        <end position="68"/>
    </location>
</feature>
<keyword evidence="2" id="KW-0813">Transport</keyword>
<feature type="transmembrane region" description="Helical" evidence="7">
    <location>
        <begin position="217"/>
        <end position="241"/>
    </location>
</feature>
<feature type="transmembrane region" description="Helical" evidence="7">
    <location>
        <begin position="284"/>
        <end position="309"/>
    </location>
</feature>
<protein>
    <recommendedName>
        <fullName evidence="8">Major facilitator superfamily (MFS) profile domain-containing protein</fullName>
    </recommendedName>
</protein>
<keyword evidence="10" id="KW-1185">Reference proteome</keyword>
<evidence type="ECO:0000256" key="3">
    <source>
        <dbReference type="ARBA" id="ARBA00022475"/>
    </source>
</evidence>
<dbReference type="GO" id="GO:0022857">
    <property type="term" value="F:transmembrane transporter activity"/>
    <property type="evidence" value="ECO:0007669"/>
    <property type="project" value="InterPro"/>
</dbReference>
<evidence type="ECO:0000313" key="10">
    <source>
        <dbReference type="Proteomes" id="UP000482800"/>
    </source>
</evidence>
<reference evidence="9 10" key="2">
    <citation type="submission" date="2020-03" db="EMBL/GenBank/DDBJ databases">
        <authorList>
            <person name="Ichikawa N."/>
            <person name="Kimura A."/>
            <person name="Kitahashi Y."/>
            <person name="Uohara A."/>
        </authorList>
    </citation>
    <scope>NUCLEOTIDE SEQUENCE [LARGE SCALE GENOMIC DNA]</scope>
    <source>
        <strain evidence="9 10">NBRC 108639</strain>
    </source>
</reference>
<keyword evidence="6 7" id="KW-0472">Membrane</keyword>
<dbReference type="GO" id="GO:0005886">
    <property type="term" value="C:plasma membrane"/>
    <property type="evidence" value="ECO:0007669"/>
    <property type="project" value="UniProtKB-SubCell"/>
</dbReference>
<evidence type="ECO:0000256" key="2">
    <source>
        <dbReference type="ARBA" id="ARBA00022448"/>
    </source>
</evidence>
<feature type="transmembrane region" description="Helical" evidence="7">
    <location>
        <begin position="20"/>
        <end position="41"/>
    </location>
</feature>
<evidence type="ECO:0000256" key="6">
    <source>
        <dbReference type="ARBA" id="ARBA00023136"/>
    </source>
</evidence>
<dbReference type="Pfam" id="PF05977">
    <property type="entry name" value="MFS_3"/>
    <property type="match status" value="1"/>
</dbReference>
<dbReference type="Gene3D" id="1.20.1250.20">
    <property type="entry name" value="MFS general substrate transporter like domains"/>
    <property type="match status" value="1"/>
</dbReference>
<gene>
    <name evidence="9" type="ORF">Phou_034490</name>
</gene>
<feature type="transmembrane region" description="Helical" evidence="7">
    <location>
        <begin position="315"/>
        <end position="335"/>
    </location>
</feature>
<feature type="transmembrane region" description="Helical" evidence="7">
    <location>
        <begin position="377"/>
        <end position="400"/>
    </location>
</feature>
<dbReference type="PANTHER" id="PTHR43266">
    <property type="entry name" value="MACROLIDE-EFFLUX PROTEIN"/>
    <property type="match status" value="1"/>
</dbReference>
<name>A0A6V8KAS5_9ACTN</name>
<feature type="transmembrane region" description="Helical" evidence="7">
    <location>
        <begin position="171"/>
        <end position="188"/>
    </location>
</feature>
<feature type="transmembrane region" description="Helical" evidence="7">
    <location>
        <begin position="139"/>
        <end position="165"/>
    </location>
</feature>
<dbReference type="EMBL" id="BLPF01000001">
    <property type="protein sequence ID" value="GFJ79269.1"/>
    <property type="molecule type" value="Genomic_DNA"/>
</dbReference>
<comment type="caution">
    <text evidence="9">The sequence shown here is derived from an EMBL/GenBank/DDBJ whole genome shotgun (WGS) entry which is preliminary data.</text>
</comment>
<dbReference type="PROSITE" id="PS50850">
    <property type="entry name" value="MFS"/>
    <property type="match status" value="1"/>
</dbReference>
<keyword evidence="3" id="KW-1003">Cell membrane</keyword>
<evidence type="ECO:0000256" key="1">
    <source>
        <dbReference type="ARBA" id="ARBA00004651"/>
    </source>
</evidence>
<evidence type="ECO:0000256" key="5">
    <source>
        <dbReference type="ARBA" id="ARBA00022989"/>
    </source>
</evidence>
<keyword evidence="4 7" id="KW-0812">Transmembrane</keyword>
<evidence type="ECO:0000256" key="7">
    <source>
        <dbReference type="SAM" id="Phobius"/>
    </source>
</evidence>
<proteinExistence type="predicted"/>
<dbReference type="Proteomes" id="UP000482800">
    <property type="component" value="Unassembled WGS sequence"/>
</dbReference>
<feature type="domain" description="Major facilitator superfamily (MFS) profile" evidence="8">
    <location>
        <begin position="1"/>
        <end position="192"/>
    </location>
</feature>
<feature type="transmembrane region" description="Helical" evidence="7">
    <location>
        <begin position="105"/>
        <end position="127"/>
    </location>
</feature>
<evidence type="ECO:0000256" key="4">
    <source>
        <dbReference type="ARBA" id="ARBA00022692"/>
    </source>
</evidence>
<reference evidence="9 10" key="1">
    <citation type="submission" date="2020-03" db="EMBL/GenBank/DDBJ databases">
        <title>Whole genome shotgun sequence of Phytohabitans houttuyneae NBRC 108639.</title>
        <authorList>
            <person name="Komaki H."/>
            <person name="Tamura T."/>
        </authorList>
    </citation>
    <scope>NUCLEOTIDE SEQUENCE [LARGE SCALE GENOMIC DNA]</scope>
    <source>
        <strain evidence="9 10">NBRC 108639</strain>
    </source>
</reference>
<evidence type="ECO:0000313" key="9">
    <source>
        <dbReference type="EMBL" id="GFJ79269.1"/>
    </source>
</evidence>